<evidence type="ECO:0000313" key="6">
    <source>
        <dbReference type="EMBL" id="NIK73636.1"/>
    </source>
</evidence>
<evidence type="ECO:0000256" key="4">
    <source>
        <dbReference type="ARBA" id="ARBA00023204"/>
    </source>
</evidence>
<dbReference type="Pfam" id="PF02245">
    <property type="entry name" value="Pur_DNA_glyco"/>
    <property type="match status" value="1"/>
</dbReference>
<dbReference type="Proteomes" id="UP000537126">
    <property type="component" value="Unassembled WGS sequence"/>
</dbReference>
<dbReference type="InterPro" id="IPR003180">
    <property type="entry name" value="MPG"/>
</dbReference>
<evidence type="ECO:0000256" key="5">
    <source>
        <dbReference type="HAMAP-Rule" id="MF_00527"/>
    </source>
</evidence>
<dbReference type="GO" id="GO:0003905">
    <property type="term" value="F:alkylbase DNA N-glycosylase activity"/>
    <property type="evidence" value="ECO:0007669"/>
    <property type="project" value="InterPro"/>
</dbReference>
<keyword evidence="4 5" id="KW-0234">DNA repair</keyword>
<dbReference type="FunFam" id="3.10.300.10:FF:000001">
    <property type="entry name" value="Putative 3-methyladenine DNA glycosylase"/>
    <property type="match status" value="1"/>
</dbReference>
<dbReference type="RefSeq" id="WP_166918914.1">
    <property type="nucleotide sequence ID" value="NZ_JAASRN010000002.1"/>
</dbReference>
<dbReference type="InterPro" id="IPR036995">
    <property type="entry name" value="MPG_sf"/>
</dbReference>
<dbReference type="SUPFAM" id="SSF50486">
    <property type="entry name" value="FMT C-terminal domain-like"/>
    <property type="match status" value="1"/>
</dbReference>
<reference evidence="6 7" key="1">
    <citation type="submission" date="2020-03" db="EMBL/GenBank/DDBJ databases">
        <title>Genomic Encyclopedia of Type Strains, Phase IV (KMG-IV): sequencing the most valuable type-strain genomes for metagenomic binning, comparative biology and taxonomic classification.</title>
        <authorList>
            <person name="Goeker M."/>
        </authorList>
    </citation>
    <scope>NUCLEOTIDE SEQUENCE [LARGE SCALE GENOMIC DNA]</scope>
    <source>
        <strain evidence="6 7">DSM 5718</strain>
    </source>
</reference>
<dbReference type="CDD" id="cd00540">
    <property type="entry name" value="AAG"/>
    <property type="match status" value="1"/>
</dbReference>
<dbReference type="GO" id="GO:0003677">
    <property type="term" value="F:DNA binding"/>
    <property type="evidence" value="ECO:0007669"/>
    <property type="project" value="InterPro"/>
</dbReference>
<dbReference type="GO" id="GO:0006284">
    <property type="term" value="P:base-excision repair"/>
    <property type="evidence" value="ECO:0007669"/>
    <property type="project" value="InterPro"/>
</dbReference>
<comment type="caution">
    <text evidence="6">The sequence shown here is derived from an EMBL/GenBank/DDBJ whole genome shotgun (WGS) entry which is preliminary data.</text>
</comment>
<accession>A0A846MPW9</accession>
<dbReference type="PANTHER" id="PTHR10429">
    <property type="entry name" value="DNA-3-METHYLADENINE GLYCOSYLASE"/>
    <property type="match status" value="1"/>
</dbReference>
<keyword evidence="6" id="KW-0326">Glycosidase</keyword>
<dbReference type="NCBIfam" id="TIGR00567">
    <property type="entry name" value="3mg"/>
    <property type="match status" value="1"/>
</dbReference>
<evidence type="ECO:0000313" key="7">
    <source>
        <dbReference type="Proteomes" id="UP000537126"/>
    </source>
</evidence>
<keyword evidence="3 5" id="KW-0378">Hydrolase</keyword>
<sequence>MILDRDFYERVDVVEIARELIGKVIVSEIEGCRTAVVITEAEAYCGATDRACHAFGNRRTPRTEVMFGAGGHAYVYLCYGIHRLFNVVTNQKEKADAVLIRAGLPLEGVEHMLRRRKHQRLTPRLIAGPGTLTQALGINLHHNAHDLTAGRLLWLEDRGIVPPSRALEATPRIGIDYAGEDALLPWRFVWKGLLPDAFL</sequence>
<gene>
    <name evidence="6" type="ORF">FHS56_001149</name>
</gene>
<dbReference type="HAMAP" id="MF_00527">
    <property type="entry name" value="3MGH"/>
    <property type="match status" value="1"/>
</dbReference>
<dbReference type="EC" id="3.2.2.-" evidence="5"/>
<dbReference type="AlphaFoldDB" id="A0A846MPW9"/>
<name>A0A846MPW9_9BACT</name>
<dbReference type="InterPro" id="IPR011034">
    <property type="entry name" value="Formyl_transferase-like_C_sf"/>
</dbReference>
<evidence type="ECO:0000256" key="2">
    <source>
        <dbReference type="ARBA" id="ARBA00022763"/>
    </source>
</evidence>
<evidence type="ECO:0000256" key="3">
    <source>
        <dbReference type="ARBA" id="ARBA00022801"/>
    </source>
</evidence>
<protein>
    <recommendedName>
        <fullName evidence="5">Putative 3-methyladenine DNA glycosylase</fullName>
        <ecNumber evidence="5">3.2.2.-</ecNumber>
    </recommendedName>
</protein>
<proteinExistence type="inferred from homology"/>
<organism evidence="6 7">
    <name type="scientific">Thermonema lapsum</name>
    <dbReference type="NCBI Taxonomy" id="28195"/>
    <lineage>
        <taxon>Bacteria</taxon>
        <taxon>Pseudomonadati</taxon>
        <taxon>Bacteroidota</taxon>
        <taxon>Cytophagia</taxon>
        <taxon>Cytophagales</taxon>
        <taxon>Thermonemataceae</taxon>
        <taxon>Thermonema</taxon>
    </lineage>
</organism>
<dbReference type="PANTHER" id="PTHR10429:SF0">
    <property type="entry name" value="DNA-3-METHYLADENINE GLYCOSYLASE"/>
    <property type="match status" value="1"/>
</dbReference>
<dbReference type="EMBL" id="JAASRN010000002">
    <property type="protein sequence ID" value="NIK73636.1"/>
    <property type="molecule type" value="Genomic_DNA"/>
</dbReference>
<dbReference type="Gene3D" id="3.10.300.10">
    <property type="entry name" value="Methylpurine-DNA glycosylase (MPG)"/>
    <property type="match status" value="1"/>
</dbReference>
<comment type="similarity">
    <text evidence="1 5">Belongs to the DNA glycosylase MPG family.</text>
</comment>
<keyword evidence="7" id="KW-1185">Reference proteome</keyword>
<keyword evidence="2 5" id="KW-0227">DNA damage</keyword>
<evidence type="ECO:0000256" key="1">
    <source>
        <dbReference type="ARBA" id="ARBA00009232"/>
    </source>
</evidence>